<dbReference type="EMBL" id="LR786857">
    <property type="protein sequence ID" value="CAB3262719.1"/>
    <property type="molecule type" value="mRNA"/>
</dbReference>
<evidence type="ECO:0000313" key="2">
    <source>
        <dbReference type="EMBL" id="CAB3262719.1"/>
    </source>
</evidence>
<reference evidence="2" key="1">
    <citation type="submission" date="2020-04" db="EMBL/GenBank/DDBJ databases">
        <authorList>
            <person name="Neveu A P."/>
        </authorList>
    </citation>
    <scope>NUCLEOTIDE SEQUENCE</scope>
    <source>
        <tissue evidence="2">Whole embryo</tissue>
    </source>
</reference>
<evidence type="ECO:0000256" key="1">
    <source>
        <dbReference type="SAM" id="MobiDB-lite"/>
    </source>
</evidence>
<organism evidence="2">
    <name type="scientific">Phallusia mammillata</name>
    <dbReference type="NCBI Taxonomy" id="59560"/>
    <lineage>
        <taxon>Eukaryota</taxon>
        <taxon>Metazoa</taxon>
        <taxon>Chordata</taxon>
        <taxon>Tunicata</taxon>
        <taxon>Ascidiacea</taxon>
        <taxon>Phlebobranchia</taxon>
        <taxon>Ascidiidae</taxon>
        <taxon>Phallusia</taxon>
    </lineage>
</organism>
<feature type="compositionally biased region" description="Basic and acidic residues" evidence="1">
    <location>
        <begin position="756"/>
        <end position="785"/>
    </location>
</feature>
<sequence length="1206" mass="136317">MRLQLFTQLCQLESNENPYYRADQFQTKEDYQKWYEEEQKTLFKLLGDNFPSDKSVHEAGKTCRNHVEDYQSLILKILKHEAGYNAEKHDSVTRALSDADLPQSTSSPHNNHSFLPSKAERLLCEFSHLFRINPVTQHVVFLQCIKLCCEDGIFQFGDQIVLWVIKKRLADLMSMLLDKTSKNVILGSELEFIVDFTAQAIEWIKQLMCSFVSQWKPDHVQLSSVLALLSKCYEFQAEFGDAPERDLCDYVQRWLECAIKDDYISRKQLRCACDDPCGQSASLKLLRAVNYATHSLLQEVHDIYQSIFERYIQNIGLLRASVLYDCVLNDVAMMGEGLMSKEMFEDEQEICASVVIASKLAEFEMAVFKTGYKLQLADIDRSWREVCSKFTPLWVKCMSQKMSGFILQCMRDDEPVNIKTFLSSSSRNTTDDETSSDSSSDCIITRVEQPPSGNRVPVKEESPEIPQGANRLRMNTIISHSQSEVPHHAESTLADSNLFNTTGQKKAQTTETRGADLKCVATTSFDCSRAAVDFLVLVNRFIAFSAQTIDVIYRLPQQWSENRTILTNKDTFVAAVFTAMSSVINQYCDCTLNLDLCLFPKINVSQFVSRERRRELKERRRNGTVDCCRHQMRNNKTPCIDPVGQESLIKRNSVYGKMARRSNNVFLICEGLNAIWDRLSLALDIPLLTLSTGTSMRGFSGSTMSVGGKAYDSEYAPSEASNVSNRSRSRAVSEPLKVNNNTKTDPGHLANASCDVIKHRGDKNPDGDEVKADVSTHTPENDGRECSPISATCSNVKECVMKSTDLQRPRSATEGCLTTQSSFVGVFANTMSSVQTYATTTLQSLSSMWGFRIGQLLVEKVEQTLNTFTYNVRLTRSSLEKDLVTCERHCGQINASVRETLNISLKWFCGHPVEVVQETLWKHLISKLGNATRSLKDHGDSAHSRAFLLLVLYRCLLKEFASVKVLTVDEMSDNLQGTLSILELFLMPTPKVVGFHTEIMVKNPNQPLSGEMIRFLCRQQKSFSGQQLLARVMKMLENKVDPMDVKTKAHEVCSEMLGRGTIRFVFVRISSKNQLPELVECIDSLTSSCDSVASENNSWLTATPDSNSQTPVSNCATSSPFESDNDSDLISSVSPFTADCNHFYTFAFNNCQIPLYHFNGLDDSDLQTEFLEDILATRRRRDRAARDFFRDRGVVKRWFHFCSCVS</sequence>
<gene>
    <name evidence="2" type="primary">LOC100182250</name>
</gene>
<accession>A0A6F9DHU5</accession>
<protein>
    <submittedName>
        <fullName evidence="2">Uncharacterized protein LOC100182250</fullName>
    </submittedName>
</protein>
<feature type="compositionally biased region" description="Low complexity" evidence="1">
    <location>
        <begin position="718"/>
        <end position="734"/>
    </location>
</feature>
<feature type="region of interest" description="Disordered" evidence="1">
    <location>
        <begin position="715"/>
        <end position="785"/>
    </location>
</feature>
<proteinExistence type="evidence at transcript level"/>
<feature type="region of interest" description="Disordered" evidence="1">
    <location>
        <begin position="1100"/>
        <end position="1123"/>
    </location>
</feature>
<dbReference type="AlphaFoldDB" id="A0A6F9DHU5"/>
<name>A0A6F9DHU5_9ASCI</name>